<dbReference type="SMART" id="SM00829">
    <property type="entry name" value="PKS_ER"/>
    <property type="match status" value="1"/>
</dbReference>
<sequence length="353" mass="36180">MTAEALPTTTRAAVLTGLNQPLEILELELPPLKPGQLLVEVAYSGVCHSQLNEARGRKGADPYIPHAMGHEGAGRVLAVGEGVTKVGVGDAVILTWIKGQGADVPSTVYGSALGPVNSGAIATFMERCITCENRVVPLPEGLPLREAALLGCAVPTGGGVVMNSGAVTGGKSVAVFGVGGIGSAAVAVAAALGAAPLIAVDVVPEKLETARRFGASHTIDARSEDVPARIREIAGGSGVDLAVEAAGVPKVMEQAFASVRTGGGLCVLAGNVTAGETIRLDPYDLIKGRRLVGTWGGETQPDRDLPLYARMAGEGKLDLTAMIGRVYGLDEINQALDDLESGRVLRPIIAFRS</sequence>
<dbReference type="Gene3D" id="3.40.50.720">
    <property type="entry name" value="NAD(P)-binding Rossmann-like Domain"/>
    <property type="match status" value="1"/>
</dbReference>
<dbReference type="FunFam" id="3.40.50.720:FF:000003">
    <property type="entry name" value="S-(hydroxymethyl)glutathione dehydrogenase"/>
    <property type="match status" value="1"/>
</dbReference>
<dbReference type="Pfam" id="PF08240">
    <property type="entry name" value="ADH_N"/>
    <property type="match status" value="1"/>
</dbReference>
<organism evidence="8 9">
    <name type="scientific">Tistlia consotensis USBA 355</name>
    <dbReference type="NCBI Taxonomy" id="560819"/>
    <lineage>
        <taxon>Bacteria</taxon>
        <taxon>Pseudomonadati</taxon>
        <taxon>Pseudomonadota</taxon>
        <taxon>Alphaproteobacteria</taxon>
        <taxon>Rhodospirillales</taxon>
        <taxon>Rhodovibrionaceae</taxon>
        <taxon>Tistlia</taxon>
    </lineage>
</organism>
<evidence type="ECO:0000256" key="6">
    <source>
        <dbReference type="RuleBase" id="RU361277"/>
    </source>
</evidence>
<comment type="similarity">
    <text evidence="2 6">Belongs to the zinc-containing alcohol dehydrogenase family.</text>
</comment>
<reference evidence="8 9" key="1">
    <citation type="submission" date="2017-04" db="EMBL/GenBank/DDBJ databases">
        <authorList>
            <person name="Afonso C.L."/>
            <person name="Miller P.J."/>
            <person name="Scott M.A."/>
            <person name="Spackman E."/>
            <person name="Goraichik I."/>
            <person name="Dimitrov K.M."/>
            <person name="Suarez D.L."/>
            <person name="Swayne D.E."/>
        </authorList>
    </citation>
    <scope>NUCLEOTIDE SEQUENCE [LARGE SCALE GENOMIC DNA]</scope>
    <source>
        <strain evidence="8 9">USBA 355</strain>
    </source>
</reference>
<gene>
    <name evidence="8" type="ORF">SAMN05428998_102208</name>
</gene>
<evidence type="ECO:0000259" key="7">
    <source>
        <dbReference type="SMART" id="SM00829"/>
    </source>
</evidence>
<dbReference type="InterPro" id="IPR002328">
    <property type="entry name" value="ADH_Zn_CS"/>
</dbReference>
<dbReference type="STRING" id="560819.SAMN05428998_102208"/>
<dbReference type="GO" id="GO:0008270">
    <property type="term" value="F:zinc ion binding"/>
    <property type="evidence" value="ECO:0007669"/>
    <property type="project" value="InterPro"/>
</dbReference>
<keyword evidence="5" id="KW-0560">Oxidoreductase</keyword>
<evidence type="ECO:0000256" key="1">
    <source>
        <dbReference type="ARBA" id="ARBA00001947"/>
    </source>
</evidence>
<dbReference type="Gene3D" id="3.90.180.10">
    <property type="entry name" value="Medium-chain alcohol dehydrogenases, catalytic domain"/>
    <property type="match status" value="1"/>
</dbReference>
<dbReference type="PROSITE" id="PS00059">
    <property type="entry name" value="ADH_ZINC"/>
    <property type="match status" value="1"/>
</dbReference>
<evidence type="ECO:0000256" key="3">
    <source>
        <dbReference type="ARBA" id="ARBA00022723"/>
    </source>
</evidence>
<keyword evidence="4 6" id="KW-0862">Zinc</keyword>
<accession>A0A1Y6B8R0</accession>
<feature type="domain" description="Enoyl reductase (ER)" evidence="7">
    <location>
        <begin position="17"/>
        <end position="345"/>
    </location>
</feature>
<dbReference type="PANTHER" id="PTHR43350">
    <property type="entry name" value="NAD-DEPENDENT ALCOHOL DEHYDROGENASE"/>
    <property type="match status" value="1"/>
</dbReference>
<dbReference type="SUPFAM" id="SSF50129">
    <property type="entry name" value="GroES-like"/>
    <property type="match status" value="1"/>
</dbReference>
<protein>
    <submittedName>
        <fullName evidence="8">S-(Hydroxymethyl)glutathione dehydrogenase / alcohol dehydrogenase</fullName>
    </submittedName>
</protein>
<dbReference type="InterPro" id="IPR011032">
    <property type="entry name" value="GroES-like_sf"/>
</dbReference>
<dbReference type="InterPro" id="IPR020843">
    <property type="entry name" value="ER"/>
</dbReference>
<keyword evidence="3 6" id="KW-0479">Metal-binding</keyword>
<evidence type="ECO:0000256" key="2">
    <source>
        <dbReference type="ARBA" id="ARBA00008072"/>
    </source>
</evidence>
<dbReference type="AlphaFoldDB" id="A0A1Y6B8R0"/>
<dbReference type="InterPro" id="IPR036291">
    <property type="entry name" value="NAD(P)-bd_dom_sf"/>
</dbReference>
<evidence type="ECO:0000256" key="4">
    <source>
        <dbReference type="ARBA" id="ARBA00022833"/>
    </source>
</evidence>
<dbReference type="PANTHER" id="PTHR43350:SF21">
    <property type="entry name" value="S-NITROSOMYCOTHIOL REDUCTASE MSCR"/>
    <property type="match status" value="1"/>
</dbReference>
<evidence type="ECO:0000256" key="5">
    <source>
        <dbReference type="ARBA" id="ARBA00023002"/>
    </source>
</evidence>
<dbReference type="InterPro" id="IPR013154">
    <property type="entry name" value="ADH-like_N"/>
</dbReference>
<dbReference type="SUPFAM" id="SSF51735">
    <property type="entry name" value="NAD(P)-binding Rossmann-fold domains"/>
    <property type="match status" value="1"/>
</dbReference>
<dbReference type="GO" id="GO:0016616">
    <property type="term" value="F:oxidoreductase activity, acting on the CH-OH group of donors, NAD or NADP as acceptor"/>
    <property type="evidence" value="ECO:0007669"/>
    <property type="project" value="UniProtKB-ARBA"/>
</dbReference>
<name>A0A1Y6B8R0_9PROT</name>
<dbReference type="Pfam" id="PF00107">
    <property type="entry name" value="ADH_zinc_N"/>
    <property type="match status" value="1"/>
</dbReference>
<keyword evidence="9" id="KW-1185">Reference proteome</keyword>
<dbReference type="EMBL" id="FWZX01000002">
    <property type="protein sequence ID" value="SME98787.1"/>
    <property type="molecule type" value="Genomic_DNA"/>
</dbReference>
<evidence type="ECO:0000313" key="8">
    <source>
        <dbReference type="EMBL" id="SME98787.1"/>
    </source>
</evidence>
<comment type="cofactor">
    <cofactor evidence="1 6">
        <name>Zn(2+)</name>
        <dbReference type="ChEBI" id="CHEBI:29105"/>
    </cofactor>
</comment>
<dbReference type="RefSeq" id="WP_085121279.1">
    <property type="nucleotide sequence ID" value="NZ_FWZX01000002.1"/>
</dbReference>
<dbReference type="Proteomes" id="UP000192917">
    <property type="component" value="Unassembled WGS sequence"/>
</dbReference>
<dbReference type="InterPro" id="IPR013149">
    <property type="entry name" value="ADH-like_C"/>
</dbReference>
<proteinExistence type="inferred from homology"/>
<evidence type="ECO:0000313" key="9">
    <source>
        <dbReference type="Proteomes" id="UP000192917"/>
    </source>
</evidence>